<feature type="region of interest" description="Disordered" evidence="1">
    <location>
        <begin position="1"/>
        <end position="40"/>
    </location>
</feature>
<keyword evidence="3" id="KW-1185">Reference proteome</keyword>
<evidence type="ECO:0008006" key="4">
    <source>
        <dbReference type="Google" id="ProtNLM"/>
    </source>
</evidence>
<feature type="compositionally biased region" description="Low complexity" evidence="1">
    <location>
        <begin position="61"/>
        <end position="92"/>
    </location>
</feature>
<accession>A0A4P6Q506</accession>
<dbReference type="InterPro" id="IPR036182">
    <property type="entry name" value="PCuAC_sf"/>
</dbReference>
<evidence type="ECO:0000313" key="2">
    <source>
        <dbReference type="EMBL" id="QBI54431.1"/>
    </source>
</evidence>
<feature type="compositionally biased region" description="Low complexity" evidence="1">
    <location>
        <begin position="7"/>
        <end position="19"/>
    </location>
</feature>
<proteinExistence type="predicted"/>
<evidence type="ECO:0000256" key="1">
    <source>
        <dbReference type="SAM" id="MobiDB-lite"/>
    </source>
</evidence>
<sequence length="215" mass="21264">MPRSGCDAATDTGTDTHTSTADRGRIPVEHERTTATMTTTKRPALAFAAAGLTALALSGCGGTASSAGTDPSPAATATPDAAQAGKGSASSGDIAVSGAWVPVPARPDVGAAYLTVQNSGAEDDALVGAASTASQTTQIHTTEITESGASTMKQVEEVPLPAGGAAQLEPGGHHIMIMDIAEELAVGDTVTLTLSFDSGAEVRVPAPVLERGGGR</sequence>
<name>A0A4P6Q506_9ACTN</name>
<feature type="region of interest" description="Disordered" evidence="1">
    <location>
        <begin position="61"/>
        <end position="93"/>
    </location>
</feature>
<dbReference type="InterPro" id="IPR007410">
    <property type="entry name" value="LpqE-like"/>
</dbReference>
<organism evidence="2 3">
    <name type="scientific">Streptomonospora litoralis</name>
    <dbReference type="NCBI Taxonomy" id="2498135"/>
    <lineage>
        <taxon>Bacteria</taxon>
        <taxon>Bacillati</taxon>
        <taxon>Actinomycetota</taxon>
        <taxon>Actinomycetes</taxon>
        <taxon>Streptosporangiales</taxon>
        <taxon>Nocardiopsidaceae</taxon>
        <taxon>Streptomonospora</taxon>
    </lineage>
</organism>
<feature type="compositionally biased region" description="Basic and acidic residues" evidence="1">
    <location>
        <begin position="20"/>
        <end position="33"/>
    </location>
</feature>
<gene>
    <name evidence="2" type="ORF">EKD16_13245</name>
</gene>
<dbReference type="SUPFAM" id="SSF110087">
    <property type="entry name" value="DR1885-like metal-binding protein"/>
    <property type="match status" value="1"/>
</dbReference>
<dbReference type="PANTHER" id="PTHR36302">
    <property type="entry name" value="BLR7088 PROTEIN"/>
    <property type="match status" value="1"/>
</dbReference>
<reference evidence="2 3" key="1">
    <citation type="submission" date="2019-02" db="EMBL/GenBank/DDBJ databases">
        <authorList>
            <person name="Khodamoradi S."/>
            <person name="Hahnke R.L."/>
            <person name="Kaempfer P."/>
            <person name="Schumann P."/>
            <person name="Rohde M."/>
            <person name="Steinert M."/>
            <person name="Luzhetskyy A."/>
            <person name="Wink J."/>
            <person name="Ruckert C."/>
        </authorList>
    </citation>
    <scope>NUCLEOTIDE SEQUENCE [LARGE SCALE GENOMIC DNA]</scope>
    <source>
        <strain evidence="2 3">M2</strain>
    </source>
</reference>
<dbReference type="InterPro" id="IPR058248">
    <property type="entry name" value="Lxx211020-like"/>
</dbReference>
<evidence type="ECO:0000313" key="3">
    <source>
        <dbReference type="Proteomes" id="UP000292235"/>
    </source>
</evidence>
<dbReference type="EMBL" id="CP036455">
    <property type="protein sequence ID" value="QBI54431.1"/>
    <property type="molecule type" value="Genomic_DNA"/>
</dbReference>
<dbReference type="Pfam" id="PF04314">
    <property type="entry name" value="PCuAC"/>
    <property type="match status" value="1"/>
</dbReference>
<dbReference type="AlphaFoldDB" id="A0A4P6Q506"/>
<protein>
    <recommendedName>
        <fullName evidence="4">Copper chaperone PCu(A)C</fullName>
    </recommendedName>
</protein>
<dbReference type="PANTHER" id="PTHR36302:SF1">
    <property type="entry name" value="COPPER CHAPERONE PCU(A)C"/>
    <property type="match status" value="1"/>
</dbReference>
<dbReference type="Gene3D" id="2.60.40.1890">
    <property type="entry name" value="PCu(A)C copper chaperone"/>
    <property type="match status" value="1"/>
</dbReference>
<dbReference type="Proteomes" id="UP000292235">
    <property type="component" value="Chromosome"/>
</dbReference>
<dbReference type="KEGG" id="strr:EKD16_13245"/>